<dbReference type="Proteomes" id="UP001630127">
    <property type="component" value="Unassembled WGS sequence"/>
</dbReference>
<keyword evidence="2" id="KW-1185">Reference proteome</keyword>
<protein>
    <submittedName>
        <fullName evidence="1">Uncharacterized protein</fullName>
    </submittedName>
</protein>
<reference evidence="1 2" key="1">
    <citation type="submission" date="2024-11" db="EMBL/GenBank/DDBJ databases">
        <title>A near-complete genome assembly of Cinchona calisaya.</title>
        <authorList>
            <person name="Lian D.C."/>
            <person name="Zhao X.W."/>
            <person name="Wei L."/>
        </authorList>
    </citation>
    <scope>NUCLEOTIDE SEQUENCE [LARGE SCALE GENOMIC DNA]</scope>
    <source>
        <tissue evidence="1">Nenye</tissue>
    </source>
</reference>
<accession>A0ABD3AI47</accession>
<gene>
    <name evidence="1" type="ORF">ACH5RR_009812</name>
</gene>
<dbReference type="EMBL" id="JBJUIK010000004">
    <property type="protein sequence ID" value="KAL3530490.1"/>
    <property type="molecule type" value="Genomic_DNA"/>
</dbReference>
<dbReference type="AlphaFoldDB" id="A0ABD3AI47"/>
<evidence type="ECO:0000313" key="2">
    <source>
        <dbReference type="Proteomes" id="UP001630127"/>
    </source>
</evidence>
<comment type="caution">
    <text evidence="1">The sequence shown here is derived from an EMBL/GenBank/DDBJ whole genome shotgun (WGS) entry which is preliminary data.</text>
</comment>
<proteinExistence type="predicted"/>
<evidence type="ECO:0000313" key="1">
    <source>
        <dbReference type="EMBL" id="KAL3530490.1"/>
    </source>
</evidence>
<organism evidence="1 2">
    <name type="scientific">Cinchona calisaya</name>
    <dbReference type="NCBI Taxonomy" id="153742"/>
    <lineage>
        <taxon>Eukaryota</taxon>
        <taxon>Viridiplantae</taxon>
        <taxon>Streptophyta</taxon>
        <taxon>Embryophyta</taxon>
        <taxon>Tracheophyta</taxon>
        <taxon>Spermatophyta</taxon>
        <taxon>Magnoliopsida</taxon>
        <taxon>eudicotyledons</taxon>
        <taxon>Gunneridae</taxon>
        <taxon>Pentapetalae</taxon>
        <taxon>asterids</taxon>
        <taxon>lamiids</taxon>
        <taxon>Gentianales</taxon>
        <taxon>Rubiaceae</taxon>
        <taxon>Cinchonoideae</taxon>
        <taxon>Cinchoneae</taxon>
        <taxon>Cinchona</taxon>
    </lineage>
</organism>
<name>A0ABD3AI47_9GENT</name>
<sequence>MSSSKFAASISSTSPAMTLSIKCLLLDCISIAVKPLAIAISIALRIISASSTKAPLKPSFPSASTSLSFSHSLNTIKPVPVLGLCSLPSLLVIILQQPRAGGIQ</sequence>